<dbReference type="OrthoDB" id="7301144at2"/>
<dbReference type="Gene3D" id="3.40.50.720">
    <property type="entry name" value="NAD(P)-binding Rossmann-like Domain"/>
    <property type="match status" value="1"/>
</dbReference>
<dbReference type="PANTHER" id="PTHR42879">
    <property type="entry name" value="3-OXOACYL-(ACYL-CARRIER-PROTEIN) REDUCTASE"/>
    <property type="match status" value="1"/>
</dbReference>
<dbReference type="eggNOG" id="COG1028">
    <property type="taxonomic scope" value="Bacteria"/>
</dbReference>
<dbReference type="EMBL" id="CP010945">
    <property type="protein sequence ID" value="AKV10867.1"/>
    <property type="molecule type" value="Genomic_DNA"/>
</dbReference>
<organism evidence="2 3">
    <name type="scientific">Pseudomonas fluorescens NCIMB 11764</name>
    <dbReference type="NCBI Taxonomy" id="1221522"/>
    <lineage>
        <taxon>Bacteria</taxon>
        <taxon>Pseudomonadati</taxon>
        <taxon>Pseudomonadota</taxon>
        <taxon>Gammaproteobacteria</taxon>
        <taxon>Pseudomonadales</taxon>
        <taxon>Pseudomonadaceae</taxon>
        <taxon>Pseudomonas</taxon>
    </lineage>
</organism>
<evidence type="ECO:0000313" key="2">
    <source>
        <dbReference type="EMBL" id="AKV10867.1"/>
    </source>
</evidence>
<comment type="similarity">
    <text evidence="1">Belongs to the short-chain dehydrogenases/reductases (SDR) family.</text>
</comment>
<protein>
    <submittedName>
        <fullName evidence="2">Short-chain dehydrogenase</fullName>
    </submittedName>
</protein>
<dbReference type="SUPFAM" id="SSF51735">
    <property type="entry name" value="NAD(P)-binding Rossmann-fold domains"/>
    <property type="match status" value="1"/>
</dbReference>
<gene>
    <name evidence="2" type="ORF">B723_16765</name>
</gene>
<dbReference type="Proteomes" id="UP000017175">
    <property type="component" value="Chromosome"/>
</dbReference>
<dbReference type="InterPro" id="IPR002347">
    <property type="entry name" value="SDR_fam"/>
</dbReference>
<dbReference type="InterPro" id="IPR036291">
    <property type="entry name" value="NAD(P)-bd_dom_sf"/>
</dbReference>
<dbReference type="FunFam" id="3.40.50.720:FF:000084">
    <property type="entry name" value="Short-chain dehydrogenase reductase"/>
    <property type="match status" value="1"/>
</dbReference>
<evidence type="ECO:0000256" key="1">
    <source>
        <dbReference type="ARBA" id="ARBA00006484"/>
    </source>
</evidence>
<dbReference type="Pfam" id="PF13561">
    <property type="entry name" value="adh_short_C2"/>
    <property type="match status" value="1"/>
</dbReference>
<dbReference type="PANTHER" id="PTHR42879:SF2">
    <property type="entry name" value="3-OXOACYL-[ACYL-CARRIER-PROTEIN] REDUCTASE FABG"/>
    <property type="match status" value="1"/>
</dbReference>
<name>A0A0K1QYX9_PSEFL</name>
<dbReference type="InterPro" id="IPR050259">
    <property type="entry name" value="SDR"/>
</dbReference>
<dbReference type="PRINTS" id="PR00080">
    <property type="entry name" value="SDRFAMILY"/>
</dbReference>
<reference evidence="2 3" key="1">
    <citation type="journal article" date="2012" name="J. Bacteriol.">
        <title>Draft genome sequence of the cyanide-utilizing bacterium Pseudomonas fluorescens strain NCIMB 11764.</title>
        <authorList>
            <person name="Vilo C.A."/>
            <person name="Benedik M.J."/>
            <person name="Kunz D.A."/>
            <person name="Dong Q."/>
        </authorList>
    </citation>
    <scope>NUCLEOTIDE SEQUENCE [LARGE SCALE GENOMIC DNA]</scope>
    <source>
        <strain evidence="2 3">NCIMB 11764</strain>
    </source>
</reference>
<dbReference type="CDD" id="cd05233">
    <property type="entry name" value="SDR_c"/>
    <property type="match status" value="1"/>
</dbReference>
<proteinExistence type="inferred from homology"/>
<sequence length="247" mass="26580">MQTHKNRVAVVSGAAKGIGQELAIQLAQRGAALALLDIADLSQTCELIEEAGGQAIAIHCDVSQETDWIAAGEVVKNHYGRCDILVNNAGIYPNVHFDELDFKTWRRTFEINLDSMFLSAKVFVPMMRANGWGRIVNVSSTSIVTNAVGVSHYMASKMGIIGFTRGLANDLGKDFITVNSLAPALTATPGTSHIPDVVRDNIVNLQAFKRMAVPNDIVGPMLFLTSEDAQFVTGQVLAVDGGMMKTC</sequence>
<dbReference type="PRINTS" id="PR00081">
    <property type="entry name" value="GDHRDH"/>
</dbReference>
<accession>A0A0K1QYX9</accession>
<dbReference type="AlphaFoldDB" id="A0A0K1QYX9"/>
<evidence type="ECO:0000313" key="3">
    <source>
        <dbReference type="Proteomes" id="UP000017175"/>
    </source>
</evidence>